<evidence type="ECO:0000256" key="1">
    <source>
        <dbReference type="SAM" id="MobiDB-lite"/>
    </source>
</evidence>
<evidence type="ECO:0000313" key="2">
    <source>
        <dbReference type="EMBL" id="KAK0493722.1"/>
    </source>
</evidence>
<comment type="caution">
    <text evidence="2">The sequence shown here is derived from an EMBL/GenBank/DDBJ whole genome shotgun (WGS) entry which is preliminary data.</text>
</comment>
<dbReference type="Proteomes" id="UP001175228">
    <property type="component" value="Unassembled WGS sequence"/>
</dbReference>
<name>A0AA39UL16_9AGAR</name>
<evidence type="ECO:0000313" key="3">
    <source>
        <dbReference type="Proteomes" id="UP001175228"/>
    </source>
</evidence>
<dbReference type="EMBL" id="JAUEPU010000023">
    <property type="protein sequence ID" value="KAK0493722.1"/>
    <property type="molecule type" value="Genomic_DNA"/>
</dbReference>
<sequence length="126" mass="13910">MSITNDDQAQMDWARLFLPIYHSIWRQGASHVHTFLFGLFAAYMDRFLSVGPTFTSMTSITNVVSAVTVQDSDNNVPVASKKQMSKTSHHTPVTKVSAGGGKGSRHKRSGEDNEHHAVPLKKSRVV</sequence>
<protein>
    <submittedName>
        <fullName evidence="2">Uncharacterized protein</fullName>
    </submittedName>
</protein>
<proteinExistence type="predicted"/>
<keyword evidence="3" id="KW-1185">Reference proteome</keyword>
<organism evidence="2 3">
    <name type="scientific">Armillaria luteobubalina</name>
    <dbReference type="NCBI Taxonomy" id="153913"/>
    <lineage>
        <taxon>Eukaryota</taxon>
        <taxon>Fungi</taxon>
        <taxon>Dikarya</taxon>
        <taxon>Basidiomycota</taxon>
        <taxon>Agaricomycotina</taxon>
        <taxon>Agaricomycetes</taxon>
        <taxon>Agaricomycetidae</taxon>
        <taxon>Agaricales</taxon>
        <taxon>Marasmiineae</taxon>
        <taxon>Physalacriaceae</taxon>
        <taxon>Armillaria</taxon>
    </lineage>
</organism>
<accession>A0AA39UL16</accession>
<dbReference type="AlphaFoldDB" id="A0AA39UL16"/>
<feature type="region of interest" description="Disordered" evidence="1">
    <location>
        <begin position="77"/>
        <end position="126"/>
    </location>
</feature>
<gene>
    <name evidence="2" type="ORF">EDD18DRAFT_1356174</name>
</gene>
<reference evidence="2" key="1">
    <citation type="submission" date="2023-06" db="EMBL/GenBank/DDBJ databases">
        <authorList>
            <consortium name="Lawrence Berkeley National Laboratory"/>
            <person name="Ahrendt S."/>
            <person name="Sahu N."/>
            <person name="Indic B."/>
            <person name="Wong-Bajracharya J."/>
            <person name="Merenyi Z."/>
            <person name="Ke H.-M."/>
            <person name="Monk M."/>
            <person name="Kocsube S."/>
            <person name="Drula E."/>
            <person name="Lipzen A."/>
            <person name="Balint B."/>
            <person name="Henrissat B."/>
            <person name="Andreopoulos B."/>
            <person name="Martin F.M."/>
            <person name="Harder C.B."/>
            <person name="Rigling D."/>
            <person name="Ford K.L."/>
            <person name="Foster G.D."/>
            <person name="Pangilinan J."/>
            <person name="Papanicolaou A."/>
            <person name="Barry K."/>
            <person name="LaButti K."/>
            <person name="Viragh M."/>
            <person name="Koriabine M."/>
            <person name="Yan M."/>
            <person name="Riley R."/>
            <person name="Champramary S."/>
            <person name="Plett K.L."/>
            <person name="Tsai I.J."/>
            <person name="Slot J."/>
            <person name="Sipos G."/>
            <person name="Plett J."/>
            <person name="Nagy L.G."/>
            <person name="Grigoriev I.V."/>
        </authorList>
    </citation>
    <scope>NUCLEOTIDE SEQUENCE</scope>
    <source>
        <strain evidence="2">HWK02</strain>
    </source>
</reference>